<gene>
    <name evidence="11" type="primary">si:ch1073-416j23.1</name>
</gene>
<dbReference type="FunFam" id="3.30.60.20:FF:000033">
    <property type="entry name" value="Rac GTPase-activating protein 1"/>
    <property type="match status" value="1"/>
</dbReference>
<keyword evidence="12" id="KW-1185">Reference proteome</keyword>
<dbReference type="GO" id="GO:0005634">
    <property type="term" value="C:nucleus"/>
    <property type="evidence" value="ECO:0007669"/>
    <property type="project" value="TreeGrafter"/>
</dbReference>
<dbReference type="GO" id="GO:0030496">
    <property type="term" value="C:midbody"/>
    <property type="evidence" value="ECO:0007669"/>
    <property type="project" value="TreeGrafter"/>
</dbReference>
<reference evidence="11" key="1">
    <citation type="submission" date="2019-06" db="EMBL/GenBank/DDBJ databases">
        <authorList>
            <consortium name="Wellcome Sanger Institute Data Sharing"/>
        </authorList>
    </citation>
    <scope>NUCLEOTIDE SEQUENCE [LARGE SCALE GENOMIC DNA]</scope>
</reference>
<dbReference type="Pfam" id="PF00620">
    <property type="entry name" value="RhoGAP"/>
    <property type="match status" value="1"/>
</dbReference>
<feature type="region of interest" description="Disordered" evidence="8">
    <location>
        <begin position="620"/>
        <end position="640"/>
    </location>
</feature>
<dbReference type="GO" id="GO:0007283">
    <property type="term" value="P:spermatogenesis"/>
    <property type="evidence" value="ECO:0007669"/>
    <property type="project" value="UniProtKB-KW"/>
</dbReference>
<feature type="domain" description="Rho-GAP" evidence="10">
    <location>
        <begin position="373"/>
        <end position="563"/>
    </location>
</feature>
<accession>A0A667ZM30</accession>
<reference evidence="11" key="2">
    <citation type="submission" date="2025-08" db="UniProtKB">
        <authorList>
            <consortium name="Ensembl"/>
        </authorList>
    </citation>
    <scope>IDENTIFICATION</scope>
</reference>
<evidence type="ECO:0000256" key="6">
    <source>
        <dbReference type="ARBA" id="ARBA00022833"/>
    </source>
</evidence>
<dbReference type="InterPro" id="IPR008936">
    <property type="entry name" value="Rho_GTPase_activation_prot"/>
</dbReference>
<proteinExistence type="predicted"/>
<evidence type="ECO:0000313" key="12">
    <source>
        <dbReference type="Proteomes" id="UP000472263"/>
    </source>
</evidence>
<evidence type="ECO:0000256" key="8">
    <source>
        <dbReference type="SAM" id="MobiDB-lite"/>
    </source>
</evidence>
<keyword evidence="4" id="KW-0863">Zinc-finger</keyword>
<dbReference type="CDD" id="cd20821">
    <property type="entry name" value="C1_MgcRacGAP"/>
    <property type="match status" value="1"/>
</dbReference>
<dbReference type="GO" id="GO:0051233">
    <property type="term" value="C:spindle midzone"/>
    <property type="evidence" value="ECO:0007669"/>
    <property type="project" value="TreeGrafter"/>
</dbReference>
<dbReference type="GO" id="GO:0030154">
    <property type="term" value="P:cell differentiation"/>
    <property type="evidence" value="ECO:0007669"/>
    <property type="project" value="UniProtKB-KW"/>
</dbReference>
<dbReference type="InParanoid" id="A0A667ZM30"/>
<dbReference type="GO" id="GO:0097149">
    <property type="term" value="C:centralspindlin complex"/>
    <property type="evidence" value="ECO:0007669"/>
    <property type="project" value="TreeGrafter"/>
</dbReference>
<evidence type="ECO:0000256" key="5">
    <source>
        <dbReference type="ARBA" id="ARBA00022782"/>
    </source>
</evidence>
<evidence type="ECO:0000313" key="11">
    <source>
        <dbReference type="Ensembl" id="ENSMMDP00005036839.1"/>
    </source>
</evidence>
<protein>
    <submittedName>
        <fullName evidence="11">Si:ch1073-416j23.1</fullName>
    </submittedName>
</protein>
<keyword evidence="2" id="KW-0217">Developmental protein</keyword>
<sequence>MGESRVIVGELLALCLQRITMEENAMNGELEIVEVVKNFEATRKKWLHAELELKKYKELLVKSDVAKAALEVKLKHARNQVDVEIKKRYKVEADYQYLQRQMQLMCDILVHDSKSSACLNDEQKSLLANFEHRGANVTLHKSNKRLSVIDESSFLSHSDISYDRTEDDLDLDTTLIKPLRSRARERRRSSMGPAVGALAGKRGRGGNASGDLLERPTLEKEIETVVKASVTTPESGGQIHMVIGITQETPEKASRAATRERPASLHSKDQTSVWGPEDETMLEPDTVAPMEEAAAEVSAKPAYTFMVEKTPKHVFLSKTVIRPETCLPCGKRIRFGKMAVKCRNCRLVAHPECKQKCVEGCSPATADAPLQADTLESCAPATHPRVPLLVVQCVNEIEKRGLEERGIYRVPGGERLVKLLREKYIQGKGALVLSKVEDIHVICGLLKDFLRKLKEPLITFHLHRTFMQASEIPDEKKSAGVMSEAIGDLPKANRDTLAFLMLHLQKVMRSPKCQMDQSNLARVFGPTIVGHGLAEPSPMTIVRDTSTQPKVVGRLLSFPEEYWRRILDAQRDQPSMDSASNQDNGRDRLFKPLTSPELNAYYAAHNTGSLRGRIRNLGNAFNSTGRSKGEPGKRFFTSPS</sequence>
<feature type="compositionally biased region" description="Basic and acidic residues" evidence="8">
    <location>
        <begin position="250"/>
        <end position="269"/>
    </location>
</feature>
<keyword evidence="1" id="KW-0343">GTPase activation</keyword>
<feature type="region of interest" description="Disordered" evidence="8">
    <location>
        <begin position="182"/>
        <end position="212"/>
    </location>
</feature>
<dbReference type="InterPro" id="IPR002219">
    <property type="entry name" value="PKC_DAG/PE"/>
</dbReference>
<dbReference type="PROSITE" id="PS00479">
    <property type="entry name" value="ZF_DAG_PE_1"/>
    <property type="match status" value="1"/>
</dbReference>
<feature type="domain" description="Phorbol-ester/DAG-type" evidence="9">
    <location>
        <begin position="312"/>
        <end position="361"/>
    </location>
</feature>
<dbReference type="SMART" id="SM00324">
    <property type="entry name" value="RhoGAP"/>
    <property type="match status" value="1"/>
</dbReference>
<evidence type="ECO:0000256" key="7">
    <source>
        <dbReference type="ARBA" id="ARBA00022871"/>
    </source>
</evidence>
<dbReference type="CDD" id="cd04382">
    <property type="entry name" value="RhoGAP_MgcRacGAP"/>
    <property type="match status" value="1"/>
</dbReference>
<evidence type="ECO:0000256" key="2">
    <source>
        <dbReference type="ARBA" id="ARBA00022473"/>
    </source>
</evidence>
<keyword evidence="3" id="KW-0479">Metal-binding</keyword>
<dbReference type="GO" id="GO:0000281">
    <property type="term" value="P:mitotic cytokinesis"/>
    <property type="evidence" value="ECO:0007669"/>
    <property type="project" value="TreeGrafter"/>
</dbReference>
<dbReference type="PROSITE" id="PS50081">
    <property type="entry name" value="ZF_DAG_PE_2"/>
    <property type="match status" value="1"/>
</dbReference>
<dbReference type="GeneTree" id="ENSGT00940000154610"/>
<dbReference type="GO" id="GO:0051256">
    <property type="term" value="P:mitotic spindle midzone assembly"/>
    <property type="evidence" value="ECO:0007669"/>
    <property type="project" value="TreeGrafter"/>
</dbReference>
<evidence type="ECO:0000256" key="3">
    <source>
        <dbReference type="ARBA" id="ARBA00022723"/>
    </source>
</evidence>
<keyword evidence="5" id="KW-0221">Differentiation</keyword>
<reference evidence="11" key="3">
    <citation type="submission" date="2025-09" db="UniProtKB">
        <authorList>
            <consortium name="Ensembl"/>
        </authorList>
    </citation>
    <scope>IDENTIFICATION</scope>
</reference>
<dbReference type="Proteomes" id="UP000472263">
    <property type="component" value="Chromosome 21"/>
</dbReference>
<evidence type="ECO:0000256" key="1">
    <source>
        <dbReference type="ARBA" id="ARBA00022468"/>
    </source>
</evidence>
<dbReference type="PANTHER" id="PTHR46199">
    <property type="entry name" value="RAC GTPASE-ACTIVATING PROTEIN 1"/>
    <property type="match status" value="1"/>
</dbReference>
<evidence type="ECO:0000259" key="10">
    <source>
        <dbReference type="PROSITE" id="PS50238"/>
    </source>
</evidence>
<keyword evidence="6" id="KW-0862">Zinc</keyword>
<dbReference type="Pfam" id="PF00130">
    <property type="entry name" value="C1_1"/>
    <property type="match status" value="1"/>
</dbReference>
<dbReference type="SUPFAM" id="SSF48350">
    <property type="entry name" value="GTPase activation domain, GAP"/>
    <property type="match status" value="1"/>
</dbReference>
<dbReference type="OrthoDB" id="2218807at2759"/>
<dbReference type="GO" id="GO:0008270">
    <property type="term" value="F:zinc ion binding"/>
    <property type="evidence" value="ECO:0007669"/>
    <property type="project" value="UniProtKB-KW"/>
</dbReference>
<feature type="region of interest" description="Disordered" evidence="8">
    <location>
        <begin position="572"/>
        <end position="591"/>
    </location>
</feature>
<name>A0A667ZM30_9TELE</name>
<keyword evidence="7" id="KW-0744">Spermatogenesis</keyword>
<feature type="region of interest" description="Disordered" evidence="8">
    <location>
        <begin position="250"/>
        <end position="278"/>
    </location>
</feature>
<dbReference type="PROSITE" id="PS50238">
    <property type="entry name" value="RHOGAP"/>
    <property type="match status" value="1"/>
</dbReference>
<dbReference type="Gene3D" id="3.30.60.20">
    <property type="match status" value="1"/>
</dbReference>
<dbReference type="GO" id="GO:0007266">
    <property type="term" value="P:Rho protein signal transduction"/>
    <property type="evidence" value="ECO:0007669"/>
    <property type="project" value="TreeGrafter"/>
</dbReference>
<dbReference type="InterPro" id="IPR000198">
    <property type="entry name" value="RhoGAP_dom"/>
</dbReference>
<dbReference type="GO" id="GO:0032154">
    <property type="term" value="C:cleavage furrow"/>
    <property type="evidence" value="ECO:0007669"/>
    <property type="project" value="TreeGrafter"/>
</dbReference>
<dbReference type="PANTHER" id="PTHR46199:SF2">
    <property type="entry name" value="RAC GTPASE-ACTIVATING PROTEIN 1"/>
    <property type="match status" value="1"/>
</dbReference>
<dbReference type="Ensembl" id="ENSMMDT00005037632.1">
    <property type="protein sequence ID" value="ENSMMDP00005036839.1"/>
    <property type="gene ID" value="ENSMMDG00005017228.1"/>
</dbReference>
<dbReference type="SUPFAM" id="SSF57889">
    <property type="entry name" value="Cysteine-rich domain"/>
    <property type="match status" value="1"/>
</dbReference>
<dbReference type="Gene3D" id="1.10.555.10">
    <property type="entry name" value="Rho GTPase activation protein"/>
    <property type="match status" value="1"/>
</dbReference>
<feature type="compositionally biased region" description="Polar residues" evidence="8">
    <location>
        <begin position="572"/>
        <end position="583"/>
    </location>
</feature>
<organism evidence="11 12">
    <name type="scientific">Myripristis murdjan</name>
    <name type="common">pinecone soldierfish</name>
    <dbReference type="NCBI Taxonomy" id="586833"/>
    <lineage>
        <taxon>Eukaryota</taxon>
        <taxon>Metazoa</taxon>
        <taxon>Chordata</taxon>
        <taxon>Craniata</taxon>
        <taxon>Vertebrata</taxon>
        <taxon>Euteleostomi</taxon>
        <taxon>Actinopterygii</taxon>
        <taxon>Neopterygii</taxon>
        <taxon>Teleostei</taxon>
        <taxon>Neoteleostei</taxon>
        <taxon>Acanthomorphata</taxon>
        <taxon>Holocentriformes</taxon>
        <taxon>Holocentridae</taxon>
        <taxon>Myripristis</taxon>
    </lineage>
</organism>
<dbReference type="InterPro" id="IPR046349">
    <property type="entry name" value="C1-like_sf"/>
</dbReference>
<evidence type="ECO:0000256" key="4">
    <source>
        <dbReference type="ARBA" id="ARBA00022771"/>
    </source>
</evidence>
<evidence type="ECO:0000259" key="9">
    <source>
        <dbReference type="PROSITE" id="PS50081"/>
    </source>
</evidence>
<dbReference type="AlphaFoldDB" id="A0A667ZM30"/>
<dbReference type="GO" id="GO:0005096">
    <property type="term" value="F:GTPase activator activity"/>
    <property type="evidence" value="ECO:0007669"/>
    <property type="project" value="UniProtKB-KW"/>
</dbReference>